<dbReference type="Pfam" id="PF24855">
    <property type="entry name" value="DUF7729"/>
    <property type="match status" value="1"/>
</dbReference>
<evidence type="ECO:0000313" key="4">
    <source>
        <dbReference type="Proteomes" id="UP000311382"/>
    </source>
</evidence>
<name>A0A5C5FRZ3_9BASI</name>
<feature type="domain" description="DUF7729" evidence="2">
    <location>
        <begin position="202"/>
        <end position="405"/>
    </location>
</feature>
<feature type="region of interest" description="Disordered" evidence="1">
    <location>
        <begin position="1"/>
        <end position="23"/>
    </location>
</feature>
<organism evidence="3 4">
    <name type="scientific">Rhodotorula diobovata</name>
    <dbReference type="NCBI Taxonomy" id="5288"/>
    <lineage>
        <taxon>Eukaryota</taxon>
        <taxon>Fungi</taxon>
        <taxon>Dikarya</taxon>
        <taxon>Basidiomycota</taxon>
        <taxon>Pucciniomycotina</taxon>
        <taxon>Microbotryomycetes</taxon>
        <taxon>Sporidiobolales</taxon>
        <taxon>Sporidiobolaceae</taxon>
        <taxon>Rhodotorula</taxon>
    </lineage>
</organism>
<evidence type="ECO:0000256" key="1">
    <source>
        <dbReference type="SAM" id="MobiDB-lite"/>
    </source>
</evidence>
<protein>
    <recommendedName>
        <fullName evidence="2">DUF7729 domain-containing protein</fullName>
    </recommendedName>
</protein>
<sequence length="443" mass="44910">MATATGHSLPALPPHAPHPRRSRRPRRLVAVVLLCCAAAALSASGGLVAQAASTSTSPALPTAVFTLGVEPVGPELRQGGEDPDGHLRARAPQAAGPGGTEEEPTTRSTTARGTRLTSAAAAATTRIELAASADAGDSAAAPTIATVLSSMSGELGSLVSSSLAVAASTRSSDEGVTASATSTSTTPASISTSTAVPAGYDLPQAFDSTLGTNFTSTACPSFFATFLADPTFQSCAPFSLLLTTSTAFFQAQRSPRGLLPYVLNASCSALEADCSATMTQLARMIQLKSTCGRDLEMGNPLATEALQGFQSYTLMREAGCARSNETQQFCFADASAKKDPSDLYFYYLAEGTTLPSGTTPTCDYCTQNLLGIFSRYASNSPLAISRTYASGRSAAALTCGPDFAPALAVQSKVSAAALRGSPAPAAAAMAAVAAGVLLAVFGS</sequence>
<accession>A0A5C5FRZ3</accession>
<dbReference type="AlphaFoldDB" id="A0A5C5FRZ3"/>
<feature type="compositionally biased region" description="Low complexity" evidence="1">
    <location>
        <begin position="106"/>
        <end position="115"/>
    </location>
</feature>
<dbReference type="PANTHER" id="PTHR39460">
    <property type="entry name" value="EXPRESSED PROTEIN"/>
    <property type="match status" value="1"/>
</dbReference>
<evidence type="ECO:0000259" key="2">
    <source>
        <dbReference type="Pfam" id="PF24855"/>
    </source>
</evidence>
<reference evidence="3 4" key="1">
    <citation type="submission" date="2019-03" db="EMBL/GenBank/DDBJ databases">
        <title>Rhodosporidium diobovatum UCD-FST 08-225 genome sequencing, assembly, and annotation.</title>
        <authorList>
            <person name="Fakankun I.U."/>
            <person name="Fristensky B."/>
            <person name="Levin D.B."/>
        </authorList>
    </citation>
    <scope>NUCLEOTIDE SEQUENCE [LARGE SCALE GENOMIC DNA]</scope>
    <source>
        <strain evidence="3 4">UCD-FST 08-225</strain>
    </source>
</reference>
<keyword evidence="4" id="KW-1185">Reference proteome</keyword>
<evidence type="ECO:0000313" key="3">
    <source>
        <dbReference type="EMBL" id="TNY19590.1"/>
    </source>
</evidence>
<proteinExistence type="predicted"/>
<dbReference type="EMBL" id="SOZI01000090">
    <property type="protein sequence ID" value="TNY19590.1"/>
    <property type="molecule type" value="Genomic_DNA"/>
</dbReference>
<dbReference type="InterPro" id="IPR056146">
    <property type="entry name" value="DUF7729"/>
</dbReference>
<feature type="region of interest" description="Disordered" evidence="1">
    <location>
        <begin position="170"/>
        <end position="190"/>
    </location>
</feature>
<comment type="caution">
    <text evidence="3">The sequence shown here is derived from an EMBL/GenBank/DDBJ whole genome shotgun (WGS) entry which is preliminary data.</text>
</comment>
<dbReference type="Proteomes" id="UP000311382">
    <property type="component" value="Unassembled WGS sequence"/>
</dbReference>
<feature type="compositionally biased region" description="Basic and acidic residues" evidence="1">
    <location>
        <begin position="78"/>
        <end position="87"/>
    </location>
</feature>
<gene>
    <name evidence="3" type="ORF">DMC30DRAFT_297596</name>
</gene>
<feature type="region of interest" description="Disordered" evidence="1">
    <location>
        <begin position="72"/>
        <end position="115"/>
    </location>
</feature>
<dbReference type="OrthoDB" id="2564812at2759"/>
<dbReference type="PANTHER" id="PTHR39460:SF1">
    <property type="entry name" value="C6 TRANSCRIPTION FACTOR"/>
    <property type="match status" value="1"/>
</dbReference>